<accession>A0A172WH21</accession>
<keyword evidence="3" id="KW-1185">Reference proteome</keyword>
<dbReference type="OrthoDB" id="86165at2157"/>
<dbReference type="RefSeq" id="WP_068665730.1">
    <property type="nucleotide sequence ID" value="NZ_CP015520.1"/>
</dbReference>
<keyword evidence="1" id="KW-1133">Transmembrane helix</keyword>
<evidence type="ECO:0000313" key="3">
    <source>
        <dbReference type="Proteomes" id="UP000076969"/>
    </source>
</evidence>
<dbReference type="KEGG" id="tpie:A7C91_05835"/>
<name>A0A172WH21_9EURY</name>
<protein>
    <submittedName>
        <fullName evidence="2">Uncharacterized protein</fullName>
    </submittedName>
</protein>
<dbReference type="GeneID" id="28495695"/>
<sequence length="99" mass="10909">MYSVTLGKGRVSIVGIPYGVSAFFVVLFGLFILHASEESFKSAKRAGWMVLLMGLHEMDYPFLRGVDWFAPIGFTLGAILTVLLVYFMACICFPKSSSS</sequence>
<dbReference type="STRING" id="1712654.A7C91_05835"/>
<reference evidence="3" key="1">
    <citation type="journal article" date="2016" name="Syst. Appl. Microbiol.">
        <title>Thermococcus piezophilus sp. nov., a novel hyperthermophilic and piezophilic archaeon with a broad pressure range for growth, isolated from a deepest hydrothermal vent at the Mid-Cayman Rise.</title>
        <authorList>
            <person name="Dalmasso C."/>
            <person name="Oger P."/>
            <person name="Selva G."/>
            <person name="Courtine D."/>
            <person name="L'Haridon S."/>
            <person name="Garlaschelli A."/>
            <person name="Roussel E."/>
            <person name="Miyazaki J."/>
            <person name="Reveillaud J."/>
            <person name="Jebbar M."/>
            <person name="Takai K."/>
            <person name="Maignien L."/>
            <person name="Alain K."/>
        </authorList>
    </citation>
    <scope>NUCLEOTIDE SEQUENCE [LARGE SCALE GENOMIC DNA]</scope>
    <source>
        <strain evidence="3">CDGS</strain>
    </source>
</reference>
<feature type="transmembrane region" description="Helical" evidence="1">
    <location>
        <begin position="69"/>
        <end position="93"/>
    </location>
</feature>
<gene>
    <name evidence="2" type="ORF">A7C91_05835</name>
</gene>
<evidence type="ECO:0000313" key="2">
    <source>
        <dbReference type="EMBL" id="ANF22747.1"/>
    </source>
</evidence>
<keyword evidence="1" id="KW-0472">Membrane</keyword>
<dbReference type="AlphaFoldDB" id="A0A172WH21"/>
<organism evidence="2 3">
    <name type="scientific">Thermococcus piezophilus</name>
    <dbReference type="NCBI Taxonomy" id="1712654"/>
    <lineage>
        <taxon>Archaea</taxon>
        <taxon>Methanobacteriati</taxon>
        <taxon>Methanobacteriota</taxon>
        <taxon>Thermococci</taxon>
        <taxon>Thermococcales</taxon>
        <taxon>Thermococcaceae</taxon>
        <taxon>Thermococcus</taxon>
    </lineage>
</organism>
<evidence type="ECO:0000256" key="1">
    <source>
        <dbReference type="SAM" id="Phobius"/>
    </source>
</evidence>
<keyword evidence="1" id="KW-0812">Transmembrane</keyword>
<proteinExistence type="predicted"/>
<dbReference type="Proteomes" id="UP000076969">
    <property type="component" value="Chromosome"/>
</dbReference>
<feature type="transmembrane region" description="Helical" evidence="1">
    <location>
        <begin position="12"/>
        <end position="33"/>
    </location>
</feature>
<dbReference type="EMBL" id="CP015520">
    <property type="protein sequence ID" value="ANF22747.1"/>
    <property type="molecule type" value="Genomic_DNA"/>
</dbReference>